<organism evidence="7 8">
    <name type="scientific">Clonostachys solani</name>
    <dbReference type="NCBI Taxonomy" id="160281"/>
    <lineage>
        <taxon>Eukaryota</taxon>
        <taxon>Fungi</taxon>
        <taxon>Dikarya</taxon>
        <taxon>Ascomycota</taxon>
        <taxon>Pezizomycotina</taxon>
        <taxon>Sordariomycetes</taxon>
        <taxon>Hypocreomycetidae</taxon>
        <taxon>Hypocreales</taxon>
        <taxon>Bionectriaceae</taxon>
        <taxon>Clonostachys</taxon>
    </lineage>
</organism>
<accession>A0A9N9YZ85</accession>
<sequence length="486" mass="53815">MKAHHTFRPIAVAPLQTRGSPWLHQQRMNLSNGKANTNSARSVEIPMEAAQHTTPTPALPPHSLLPTKALLRSSLVAAVSSHPFLLNPSLSILTFLSGQTSRLLSLEKNPILYALFKKTMYNHFCAGENGKEVGATIKGLKDMGYSGVILTYAREVVMDHSTQEGSGVGAQLIKDGTADVPAQTQDIFDADIEAWREGVFETAGLIGENDFLALKFTGAGAVVADALQADKPFPKQMMAALEEVCEKAISQKASILVDAEQQFVQKAIDRVAIDLMKKYNRDGKTVVYNTYQAYLKATPDVLYKHMKQAADEGFAIGVKLVRGAYINSEPRHLINDSKEGTDDQYNSIASALLNGQYRDMGEDQPLPLPKFQLFMGTHNKESVLKANELQRKRAEQGLCVRPVRYGQLLGMADEVSCTLLLLKAQTQGAPMFVSPEAYKCLSWGTLGDCVSYLMRRAKENKDAVSRTKQEYIALRREVWRRFIKYL</sequence>
<dbReference type="OrthoDB" id="5464at2759"/>
<evidence type="ECO:0000259" key="6">
    <source>
        <dbReference type="Pfam" id="PF01619"/>
    </source>
</evidence>
<proteinExistence type="inferred from homology"/>
<dbReference type="GO" id="GO:0005739">
    <property type="term" value="C:mitochondrion"/>
    <property type="evidence" value="ECO:0007669"/>
    <property type="project" value="TreeGrafter"/>
</dbReference>
<evidence type="ECO:0000256" key="2">
    <source>
        <dbReference type="ARBA" id="ARBA00012695"/>
    </source>
</evidence>
<dbReference type="InterPro" id="IPR002872">
    <property type="entry name" value="Proline_DH_dom"/>
</dbReference>
<keyword evidence="8" id="KW-1185">Reference proteome</keyword>
<evidence type="ECO:0000256" key="3">
    <source>
        <dbReference type="ARBA" id="ARBA00023002"/>
    </source>
</evidence>
<comment type="function">
    <text evidence="5">Converts proline to delta-1-pyrroline-5-carboxylate.</text>
</comment>
<evidence type="ECO:0000256" key="5">
    <source>
        <dbReference type="RuleBase" id="RU364054"/>
    </source>
</evidence>
<evidence type="ECO:0000256" key="4">
    <source>
        <dbReference type="ARBA" id="ARBA00023062"/>
    </source>
</evidence>
<comment type="cofactor">
    <cofactor evidence="5">
        <name>FAD</name>
        <dbReference type="ChEBI" id="CHEBI:57692"/>
    </cofactor>
</comment>
<comment type="similarity">
    <text evidence="1 5">Belongs to the proline oxidase family.</text>
</comment>
<name>A0A9N9YZ85_9HYPO</name>
<evidence type="ECO:0000313" key="8">
    <source>
        <dbReference type="Proteomes" id="UP000775872"/>
    </source>
</evidence>
<reference evidence="8" key="1">
    <citation type="submission" date="2019-06" db="EMBL/GenBank/DDBJ databases">
        <authorList>
            <person name="Broberg M."/>
        </authorList>
    </citation>
    <scope>NUCLEOTIDE SEQUENCE [LARGE SCALE GENOMIC DNA]</scope>
</reference>
<gene>
    <name evidence="7" type="ORF">CSOL1703_00012529</name>
</gene>
<reference evidence="7 8" key="2">
    <citation type="submission" date="2021-10" db="EMBL/GenBank/DDBJ databases">
        <authorList>
            <person name="Piombo E."/>
        </authorList>
    </citation>
    <scope>NUCLEOTIDE SEQUENCE [LARGE SCALE GENOMIC DNA]</scope>
</reference>
<dbReference type="InterPro" id="IPR029041">
    <property type="entry name" value="FAD-linked_oxidoreductase-like"/>
</dbReference>
<dbReference type="PANTHER" id="PTHR13914">
    <property type="entry name" value="PROLINE OXIDASE"/>
    <property type="match status" value="1"/>
</dbReference>
<comment type="caution">
    <text evidence="7">The sequence shown here is derived from an EMBL/GenBank/DDBJ whole genome shotgun (WGS) entry which is preliminary data.</text>
</comment>
<dbReference type="AlphaFoldDB" id="A0A9N9YZ85"/>
<feature type="domain" description="Proline dehydrogenase" evidence="6">
    <location>
        <begin position="136"/>
        <end position="469"/>
    </location>
</feature>
<keyword evidence="5" id="KW-0274">FAD</keyword>
<evidence type="ECO:0000313" key="7">
    <source>
        <dbReference type="EMBL" id="CAH0045897.1"/>
    </source>
</evidence>
<dbReference type="EC" id="1.5.5.2" evidence="2 5"/>
<dbReference type="EMBL" id="CABFOC020000013">
    <property type="protein sequence ID" value="CAH0045897.1"/>
    <property type="molecule type" value="Genomic_DNA"/>
</dbReference>
<keyword evidence="3 5" id="KW-0560">Oxidoreductase</keyword>
<dbReference type="GO" id="GO:0071949">
    <property type="term" value="F:FAD binding"/>
    <property type="evidence" value="ECO:0007669"/>
    <property type="project" value="TreeGrafter"/>
</dbReference>
<dbReference type="Pfam" id="PF01619">
    <property type="entry name" value="Pro_dh"/>
    <property type="match status" value="1"/>
</dbReference>
<dbReference type="Proteomes" id="UP000775872">
    <property type="component" value="Unassembled WGS sequence"/>
</dbReference>
<protein>
    <recommendedName>
        <fullName evidence="2 5">Proline dehydrogenase</fullName>
        <ecNumber evidence="2 5">1.5.5.2</ecNumber>
    </recommendedName>
</protein>
<dbReference type="GO" id="GO:0010133">
    <property type="term" value="P:L-proline catabolic process to L-glutamate"/>
    <property type="evidence" value="ECO:0007669"/>
    <property type="project" value="TreeGrafter"/>
</dbReference>
<dbReference type="GO" id="GO:0004657">
    <property type="term" value="F:proline dehydrogenase activity"/>
    <property type="evidence" value="ECO:0007669"/>
    <property type="project" value="UniProtKB-EC"/>
</dbReference>
<dbReference type="InterPro" id="IPR015659">
    <property type="entry name" value="Proline_oxidase"/>
</dbReference>
<keyword evidence="4 5" id="KW-0642">Proline metabolism</keyword>
<keyword evidence="5" id="KW-0285">Flavoprotein</keyword>
<comment type="catalytic activity">
    <reaction evidence="5">
        <text>L-proline + a quinone = (S)-1-pyrroline-5-carboxylate + a quinol + H(+)</text>
        <dbReference type="Rhea" id="RHEA:23784"/>
        <dbReference type="ChEBI" id="CHEBI:15378"/>
        <dbReference type="ChEBI" id="CHEBI:17388"/>
        <dbReference type="ChEBI" id="CHEBI:24646"/>
        <dbReference type="ChEBI" id="CHEBI:60039"/>
        <dbReference type="ChEBI" id="CHEBI:132124"/>
        <dbReference type="EC" id="1.5.5.2"/>
    </reaction>
</comment>
<dbReference type="SUPFAM" id="SSF51730">
    <property type="entry name" value="FAD-linked oxidoreductase"/>
    <property type="match status" value="1"/>
</dbReference>
<evidence type="ECO:0000256" key="1">
    <source>
        <dbReference type="ARBA" id="ARBA00005869"/>
    </source>
</evidence>
<dbReference type="Gene3D" id="3.20.20.220">
    <property type="match status" value="1"/>
</dbReference>
<dbReference type="PANTHER" id="PTHR13914:SF0">
    <property type="entry name" value="PROLINE DEHYDROGENASE 1, MITOCHONDRIAL"/>
    <property type="match status" value="1"/>
</dbReference>